<proteinExistence type="predicted"/>
<name>A0A0A9R228_ARUDO</name>
<sequence length="49" mass="5618">MQVLSDVYSNICILVVALSIVYIWVWLVYACDFFLACQLPGYLDIRPSC</sequence>
<organism evidence="1">
    <name type="scientific">Arundo donax</name>
    <name type="common">Giant reed</name>
    <name type="synonym">Donax arundinaceus</name>
    <dbReference type="NCBI Taxonomy" id="35708"/>
    <lineage>
        <taxon>Eukaryota</taxon>
        <taxon>Viridiplantae</taxon>
        <taxon>Streptophyta</taxon>
        <taxon>Embryophyta</taxon>
        <taxon>Tracheophyta</taxon>
        <taxon>Spermatophyta</taxon>
        <taxon>Magnoliopsida</taxon>
        <taxon>Liliopsida</taxon>
        <taxon>Poales</taxon>
        <taxon>Poaceae</taxon>
        <taxon>PACMAD clade</taxon>
        <taxon>Arundinoideae</taxon>
        <taxon>Arundineae</taxon>
        <taxon>Arundo</taxon>
    </lineage>
</organism>
<dbReference type="EMBL" id="GBRH01212256">
    <property type="protein sequence ID" value="JAD85639.1"/>
    <property type="molecule type" value="Transcribed_RNA"/>
</dbReference>
<protein>
    <submittedName>
        <fullName evidence="1">Uncharacterized protein</fullName>
    </submittedName>
</protein>
<reference evidence="1" key="1">
    <citation type="submission" date="2014-09" db="EMBL/GenBank/DDBJ databases">
        <authorList>
            <person name="Magalhaes I.L.F."/>
            <person name="Oliveira U."/>
            <person name="Santos F.R."/>
            <person name="Vidigal T.H.D.A."/>
            <person name="Brescovit A.D."/>
            <person name="Santos A.J."/>
        </authorList>
    </citation>
    <scope>NUCLEOTIDE SEQUENCE</scope>
    <source>
        <tissue evidence="1">Shoot tissue taken approximately 20 cm above the soil surface</tissue>
    </source>
</reference>
<evidence type="ECO:0000313" key="1">
    <source>
        <dbReference type="EMBL" id="JAD85639.1"/>
    </source>
</evidence>
<reference evidence="1" key="2">
    <citation type="journal article" date="2015" name="Data Brief">
        <title>Shoot transcriptome of the giant reed, Arundo donax.</title>
        <authorList>
            <person name="Barrero R.A."/>
            <person name="Guerrero F.D."/>
            <person name="Moolhuijzen P."/>
            <person name="Goolsby J.A."/>
            <person name="Tidwell J."/>
            <person name="Bellgard S.E."/>
            <person name="Bellgard M.I."/>
        </authorList>
    </citation>
    <scope>NUCLEOTIDE SEQUENCE</scope>
    <source>
        <tissue evidence="1">Shoot tissue taken approximately 20 cm above the soil surface</tissue>
    </source>
</reference>
<accession>A0A0A9R228</accession>
<dbReference type="AlphaFoldDB" id="A0A0A9R228"/>